<comment type="caution">
    <text evidence="1">The sequence shown here is derived from an EMBL/GenBank/DDBJ whole genome shotgun (WGS) entry which is preliminary data.</text>
</comment>
<accession>A0A2S4KRA8</accession>
<name>A0A2S4KRA8_9HYPO</name>
<evidence type="ECO:0000313" key="1">
    <source>
        <dbReference type="EMBL" id="POR32716.1"/>
    </source>
</evidence>
<dbReference type="STRING" id="94208.A0A2S4KRA8"/>
<keyword evidence="1" id="KW-0328">Glycosyltransferase</keyword>
<keyword evidence="1" id="KW-0808">Transferase</keyword>
<proteinExistence type="predicted"/>
<reference evidence="1 2" key="1">
    <citation type="submission" date="2018-01" db="EMBL/GenBank/DDBJ databases">
        <title>Harnessing the power of phylogenomics to disentangle the directionality and signatures of interkingdom host jumping in the parasitic fungal genus Tolypocladium.</title>
        <authorList>
            <person name="Quandt C.A."/>
            <person name="Patterson W."/>
            <person name="Spatafora J.W."/>
        </authorList>
    </citation>
    <scope>NUCLEOTIDE SEQUENCE [LARGE SCALE GENOMIC DNA]</scope>
    <source>
        <strain evidence="1 2">NRBC 100945</strain>
    </source>
</reference>
<evidence type="ECO:0000313" key="2">
    <source>
        <dbReference type="Proteomes" id="UP000237481"/>
    </source>
</evidence>
<keyword evidence="2" id="KW-1185">Reference proteome</keyword>
<dbReference type="GO" id="GO:0016757">
    <property type="term" value="F:glycosyltransferase activity"/>
    <property type="evidence" value="ECO:0007669"/>
    <property type="project" value="UniProtKB-KW"/>
</dbReference>
<dbReference type="Proteomes" id="UP000237481">
    <property type="component" value="Unassembled WGS sequence"/>
</dbReference>
<dbReference type="EMBL" id="PKSG01000806">
    <property type="protein sequence ID" value="POR32716.1"/>
    <property type="molecule type" value="Genomic_DNA"/>
</dbReference>
<dbReference type="AlphaFoldDB" id="A0A2S4KRA8"/>
<dbReference type="OrthoDB" id="4664297at2759"/>
<organism evidence="1 2">
    <name type="scientific">Tolypocladium paradoxum</name>
    <dbReference type="NCBI Taxonomy" id="94208"/>
    <lineage>
        <taxon>Eukaryota</taxon>
        <taxon>Fungi</taxon>
        <taxon>Dikarya</taxon>
        <taxon>Ascomycota</taxon>
        <taxon>Pezizomycotina</taxon>
        <taxon>Sordariomycetes</taxon>
        <taxon>Hypocreomycetidae</taxon>
        <taxon>Hypocreales</taxon>
        <taxon>Ophiocordycipitaceae</taxon>
        <taxon>Tolypocladium</taxon>
    </lineage>
</organism>
<sequence>MPAHEHHPIVSSVRAILAFKSNRRSEQGLVTTRLPQIHRSKASPRPAMAADKYDFAKEFKEIYISKQRSAPPPLPEDMKVQLQSHPPLGQVTPVGSGETTLTAVLEIPHHREQESWEVAVWVSLDGAEWAESIMSSINFGMGPQTLQPVPNPVSWLYFACSLCFKTSVQFTLKFRHEKDELWRWIRDEQGMKDGLIVATSPALRSETLQDLIPDLNGEWTVSSRMSQSPQTQLWSLEVTIPPADGDTSTFTDVEIGTPWGSYLR</sequence>
<protein>
    <submittedName>
        <fullName evidence="1">Galactinol--sucrose galactosyltransferase 6</fullName>
    </submittedName>
</protein>
<gene>
    <name evidence="1" type="ORF">TPAR_07069</name>
</gene>